<dbReference type="EC" id="6.1.1.6" evidence="13"/>
<dbReference type="SUPFAM" id="SSF55681">
    <property type="entry name" value="Class II aaRS and biotin synthetases"/>
    <property type="match status" value="1"/>
</dbReference>
<evidence type="ECO:0000256" key="1">
    <source>
        <dbReference type="ARBA" id="ARBA00004496"/>
    </source>
</evidence>
<evidence type="ECO:0000256" key="10">
    <source>
        <dbReference type="ARBA" id="ARBA00022917"/>
    </source>
</evidence>
<keyword evidence="8 13" id="KW-0067">ATP-binding</keyword>
<feature type="domain" description="Aminoacyl-transfer RNA synthetases class-II family profile" evidence="15">
    <location>
        <begin position="183"/>
        <end position="494"/>
    </location>
</feature>
<dbReference type="HAMAP" id="MF_00252">
    <property type="entry name" value="Lys_tRNA_synth_class2"/>
    <property type="match status" value="1"/>
</dbReference>
<accession>A0ABQ6Z0K0</accession>
<evidence type="ECO:0000256" key="5">
    <source>
        <dbReference type="ARBA" id="ARBA00022598"/>
    </source>
</evidence>
<dbReference type="EMBL" id="MAEL01000035">
    <property type="protein sequence ID" value="KAF1304194.1"/>
    <property type="molecule type" value="Genomic_DNA"/>
</dbReference>
<keyword evidence="10 13" id="KW-0648">Protein biosynthesis</keyword>
<name>A0ABQ6Z0K0_9ENTE</name>
<comment type="similarity">
    <text evidence="2 13">Belongs to the class-II aminoacyl-tRNA synthetase family.</text>
</comment>
<dbReference type="Gene3D" id="3.30.930.10">
    <property type="entry name" value="Bira Bifunctional Protein, Domain 2"/>
    <property type="match status" value="1"/>
</dbReference>
<evidence type="ECO:0000256" key="12">
    <source>
        <dbReference type="ARBA" id="ARBA00048573"/>
    </source>
</evidence>
<dbReference type="RefSeq" id="WP_161902066.1">
    <property type="nucleotide sequence ID" value="NZ_MAEL01000035.1"/>
</dbReference>
<dbReference type="GO" id="GO:0016874">
    <property type="term" value="F:ligase activity"/>
    <property type="evidence" value="ECO:0007669"/>
    <property type="project" value="UniProtKB-KW"/>
</dbReference>
<dbReference type="PANTHER" id="PTHR42918">
    <property type="entry name" value="LYSYL-TRNA SYNTHETASE"/>
    <property type="match status" value="1"/>
</dbReference>
<evidence type="ECO:0000256" key="13">
    <source>
        <dbReference type="HAMAP-Rule" id="MF_00252"/>
    </source>
</evidence>
<feature type="binding site" evidence="13">
    <location>
        <position position="410"/>
    </location>
    <ligand>
        <name>Mg(2+)</name>
        <dbReference type="ChEBI" id="CHEBI:18420"/>
        <label>1</label>
    </ligand>
</feature>
<dbReference type="NCBIfam" id="TIGR00499">
    <property type="entry name" value="lysS_bact"/>
    <property type="match status" value="1"/>
</dbReference>
<organism evidence="16 17">
    <name type="scientific">Candidatus Enterococcus willemsii</name>
    <dbReference type="NCBI Taxonomy" id="1857215"/>
    <lineage>
        <taxon>Bacteria</taxon>
        <taxon>Bacillati</taxon>
        <taxon>Bacillota</taxon>
        <taxon>Bacilli</taxon>
        <taxon>Lactobacillales</taxon>
        <taxon>Enterococcaceae</taxon>
        <taxon>Enterococcus</taxon>
    </lineage>
</organism>
<dbReference type="Pfam" id="PF00152">
    <property type="entry name" value="tRNA-synt_2"/>
    <property type="match status" value="1"/>
</dbReference>
<dbReference type="InterPro" id="IPR002313">
    <property type="entry name" value="Lys-tRNA-ligase_II"/>
</dbReference>
<dbReference type="InterPro" id="IPR045864">
    <property type="entry name" value="aa-tRNA-synth_II/BPL/LPL"/>
</dbReference>
<dbReference type="PROSITE" id="PS50862">
    <property type="entry name" value="AA_TRNA_LIGASE_II"/>
    <property type="match status" value="1"/>
</dbReference>
<keyword evidence="9 13" id="KW-0460">Magnesium</keyword>
<keyword evidence="5 13" id="KW-0436">Ligase</keyword>
<dbReference type="CDD" id="cd00775">
    <property type="entry name" value="LysRS_core"/>
    <property type="match status" value="1"/>
</dbReference>
<feature type="binding site" evidence="13">
    <location>
        <position position="417"/>
    </location>
    <ligand>
        <name>Mg(2+)</name>
        <dbReference type="ChEBI" id="CHEBI:18420"/>
        <label>2</label>
    </ligand>
</feature>
<comment type="caution">
    <text evidence="16">The sequence shown here is derived from an EMBL/GenBank/DDBJ whole genome shotgun (WGS) entry which is preliminary data.</text>
</comment>
<dbReference type="Pfam" id="PF01336">
    <property type="entry name" value="tRNA_anti-codon"/>
    <property type="match status" value="1"/>
</dbReference>
<keyword evidence="6 13" id="KW-0479">Metal-binding</keyword>
<evidence type="ECO:0000256" key="4">
    <source>
        <dbReference type="ARBA" id="ARBA00022490"/>
    </source>
</evidence>
<dbReference type="InterPro" id="IPR004364">
    <property type="entry name" value="Aa-tRNA-synt_II"/>
</dbReference>
<comment type="subcellular location">
    <subcellularLocation>
        <location evidence="1 13">Cytoplasm</location>
    </subcellularLocation>
</comment>
<proteinExistence type="inferred from homology"/>
<evidence type="ECO:0000256" key="3">
    <source>
        <dbReference type="ARBA" id="ARBA00011738"/>
    </source>
</evidence>
<dbReference type="Gene3D" id="2.40.50.140">
    <property type="entry name" value="Nucleic acid-binding proteins"/>
    <property type="match status" value="1"/>
</dbReference>
<comment type="subunit">
    <text evidence="3 13">Homodimer.</text>
</comment>
<protein>
    <recommendedName>
        <fullName evidence="13">Lysine--tRNA ligase</fullName>
        <ecNumber evidence="13">6.1.1.6</ecNumber>
    </recommendedName>
    <alternativeName>
        <fullName evidence="13">Lysyl-tRNA synthetase</fullName>
        <shortName evidence="13">LysRS</shortName>
    </alternativeName>
</protein>
<dbReference type="PRINTS" id="PR00982">
    <property type="entry name" value="TRNASYNTHLYS"/>
</dbReference>
<dbReference type="CDD" id="cd04322">
    <property type="entry name" value="LysRS_N"/>
    <property type="match status" value="1"/>
</dbReference>
<keyword evidence="4 13" id="KW-0963">Cytoplasm</keyword>
<evidence type="ECO:0000256" key="14">
    <source>
        <dbReference type="RuleBase" id="RU000336"/>
    </source>
</evidence>
<dbReference type="InterPro" id="IPR034762">
    <property type="entry name" value="Lys-tRNA-ligase_II_bac/euk"/>
</dbReference>
<dbReference type="InterPro" id="IPR018149">
    <property type="entry name" value="Lys-tRNA-synth_II_C"/>
</dbReference>
<comment type="cofactor">
    <cofactor evidence="13 14">
        <name>Mg(2+)</name>
        <dbReference type="ChEBI" id="CHEBI:18420"/>
    </cofactor>
    <text evidence="13 14">Binds 3 Mg(2+) ions per subunit.</text>
</comment>
<feature type="binding site" evidence="13">
    <location>
        <position position="417"/>
    </location>
    <ligand>
        <name>Mg(2+)</name>
        <dbReference type="ChEBI" id="CHEBI:18420"/>
        <label>1</label>
    </ligand>
</feature>
<sequence>MTEERQTQEELNDQMLVRRQKMEQLREEGIDPFGQRFDRTHNSAELHELFEPRTKEELSEMNLTASIAGRIVTKRGKGKAGFAHLQDREGRIQIYVRKDEVGDEAYDVFKHADLGDFFGVSGQIMKTNTGEVSVKAKDIVILSKALRPLPDKYHGLTNIEQRYRQRYLDLISNKDSFDRFTRRSQIISEIRRYLDGLGYLEVETPVLHNQAGGAAARPFITHHNALDMDLYLRIALELHLKRLIVGGMEKVYEIGRVFRNEGIDTTHNPEFTMLECYTAYTDYKDIMDLTEGIIRNAAEKALGSAHIVYEEQEIDLASSFNRVHMVDAVKEKTGVDFWQEMTVEEARAYAKEHQVEITDAMSVGHIINEFFETFVEETLQQPTFVYGHPVEVSPLAKKNPEDGRFTDRFELFIVGREFANAFTELNDPIDQRERFEAQEKEREAGNDEAHGVDEDFLEALEYGMPPTGGLGIGIDRLVMLLTDAQSIRDVLLFPTMR</sequence>
<gene>
    <name evidence="13" type="primary">lysS</name>
    <name evidence="16" type="ORF">BAU17_04670</name>
</gene>
<dbReference type="InterPro" id="IPR006195">
    <property type="entry name" value="aa-tRNA-synth_II"/>
</dbReference>
<keyword evidence="11 13" id="KW-0030">Aminoacyl-tRNA synthetase</keyword>
<evidence type="ECO:0000259" key="15">
    <source>
        <dbReference type="PROSITE" id="PS50862"/>
    </source>
</evidence>
<keyword evidence="7 13" id="KW-0547">Nucleotide-binding</keyword>
<evidence type="ECO:0000313" key="17">
    <source>
        <dbReference type="Proteomes" id="UP000782705"/>
    </source>
</evidence>
<dbReference type="NCBIfam" id="NF001756">
    <property type="entry name" value="PRK00484.1"/>
    <property type="match status" value="1"/>
</dbReference>
<dbReference type="Proteomes" id="UP000782705">
    <property type="component" value="Unassembled WGS sequence"/>
</dbReference>
<dbReference type="InterPro" id="IPR044136">
    <property type="entry name" value="Lys-tRNA-ligase_II_N"/>
</dbReference>
<dbReference type="PANTHER" id="PTHR42918:SF15">
    <property type="entry name" value="LYSINE--TRNA LIGASE, CHLOROPLASTIC_MITOCHONDRIAL"/>
    <property type="match status" value="1"/>
</dbReference>
<dbReference type="SUPFAM" id="SSF50249">
    <property type="entry name" value="Nucleic acid-binding proteins"/>
    <property type="match status" value="1"/>
</dbReference>
<keyword evidence="17" id="KW-1185">Reference proteome</keyword>
<dbReference type="InterPro" id="IPR004365">
    <property type="entry name" value="NA-bd_OB_tRNA"/>
</dbReference>
<evidence type="ECO:0000256" key="11">
    <source>
        <dbReference type="ARBA" id="ARBA00023146"/>
    </source>
</evidence>
<evidence type="ECO:0000256" key="7">
    <source>
        <dbReference type="ARBA" id="ARBA00022741"/>
    </source>
</evidence>
<comment type="catalytic activity">
    <reaction evidence="12 13 14">
        <text>tRNA(Lys) + L-lysine + ATP = L-lysyl-tRNA(Lys) + AMP + diphosphate</text>
        <dbReference type="Rhea" id="RHEA:20792"/>
        <dbReference type="Rhea" id="RHEA-COMP:9696"/>
        <dbReference type="Rhea" id="RHEA-COMP:9697"/>
        <dbReference type="ChEBI" id="CHEBI:30616"/>
        <dbReference type="ChEBI" id="CHEBI:32551"/>
        <dbReference type="ChEBI" id="CHEBI:33019"/>
        <dbReference type="ChEBI" id="CHEBI:78442"/>
        <dbReference type="ChEBI" id="CHEBI:78529"/>
        <dbReference type="ChEBI" id="CHEBI:456215"/>
        <dbReference type="EC" id="6.1.1.6"/>
    </reaction>
</comment>
<dbReference type="InterPro" id="IPR012340">
    <property type="entry name" value="NA-bd_OB-fold"/>
</dbReference>
<evidence type="ECO:0000256" key="8">
    <source>
        <dbReference type="ARBA" id="ARBA00022840"/>
    </source>
</evidence>
<dbReference type="PIRSF" id="PIRSF039101">
    <property type="entry name" value="LysRS2"/>
    <property type="match status" value="1"/>
</dbReference>
<evidence type="ECO:0000313" key="16">
    <source>
        <dbReference type="EMBL" id="KAF1304194.1"/>
    </source>
</evidence>
<evidence type="ECO:0000256" key="9">
    <source>
        <dbReference type="ARBA" id="ARBA00022842"/>
    </source>
</evidence>
<evidence type="ECO:0000256" key="2">
    <source>
        <dbReference type="ARBA" id="ARBA00008226"/>
    </source>
</evidence>
<reference evidence="16 17" key="1">
    <citation type="submission" date="2016-06" db="EMBL/GenBank/DDBJ databases">
        <title>Four novel species of enterococci isolated from chicken manure.</title>
        <authorList>
            <person name="Van Tyne D."/>
        </authorList>
    </citation>
    <scope>NUCLEOTIDE SEQUENCE [LARGE SCALE GENOMIC DNA]</scope>
    <source>
        <strain evidence="16 17">CU12B</strain>
    </source>
</reference>
<evidence type="ECO:0000256" key="6">
    <source>
        <dbReference type="ARBA" id="ARBA00022723"/>
    </source>
</evidence>